<dbReference type="AlphaFoldDB" id="A0AAV4LIW8"/>
<dbReference type="EMBL" id="BOQE01000001">
    <property type="protein sequence ID" value="GIM47701.1"/>
    <property type="molecule type" value="Genomic_DNA"/>
</dbReference>
<protein>
    <submittedName>
        <fullName evidence="1">Uncharacterized protein</fullName>
    </submittedName>
</protein>
<accession>A0AAV4LIW8</accession>
<reference evidence="1" key="1">
    <citation type="journal article" date="2023" name="Int. J. Syst. Evol. Microbiol.">
        <title>Collibacillus ludicampi gen. nov., sp. nov., a new soil bacterium of the family Alicyclobacillaceae.</title>
        <authorList>
            <person name="Jojima T."/>
            <person name="Ioku Y."/>
            <person name="Fukuta Y."/>
            <person name="Shirasaka N."/>
            <person name="Matsumura Y."/>
            <person name="Mori M."/>
        </authorList>
    </citation>
    <scope>NUCLEOTIDE SEQUENCE</scope>
    <source>
        <strain evidence="1">TP075</strain>
    </source>
</reference>
<keyword evidence="2" id="KW-1185">Reference proteome</keyword>
<dbReference type="Proteomes" id="UP001057291">
    <property type="component" value="Unassembled WGS sequence"/>
</dbReference>
<organism evidence="1 2">
    <name type="scientific">Collibacillus ludicampi</name>
    <dbReference type="NCBI Taxonomy" id="2771369"/>
    <lineage>
        <taxon>Bacteria</taxon>
        <taxon>Bacillati</taxon>
        <taxon>Bacillota</taxon>
        <taxon>Bacilli</taxon>
        <taxon>Bacillales</taxon>
        <taxon>Alicyclobacillaceae</taxon>
        <taxon>Collibacillus</taxon>
    </lineage>
</organism>
<evidence type="ECO:0000313" key="2">
    <source>
        <dbReference type="Proteomes" id="UP001057291"/>
    </source>
</evidence>
<evidence type="ECO:0000313" key="1">
    <source>
        <dbReference type="EMBL" id="GIM47701.1"/>
    </source>
</evidence>
<comment type="caution">
    <text evidence="1">The sequence shown here is derived from an EMBL/GenBank/DDBJ whole genome shotgun (WGS) entry which is preliminary data.</text>
</comment>
<sequence>MQSFNAKSLTYCGRGYTIPIQTLPAGITGERQESHLYHLPLIQVCLGSLTPGGGLK</sequence>
<name>A0AAV4LIW8_9BACL</name>
<gene>
    <name evidence="1" type="ORF">DNHGIG_32500</name>
</gene>
<proteinExistence type="predicted"/>